<proteinExistence type="predicted"/>
<organism evidence="1 2">
    <name type="scientific">Catharanthus roseus</name>
    <name type="common">Madagascar periwinkle</name>
    <name type="synonym">Vinca rosea</name>
    <dbReference type="NCBI Taxonomy" id="4058"/>
    <lineage>
        <taxon>Eukaryota</taxon>
        <taxon>Viridiplantae</taxon>
        <taxon>Streptophyta</taxon>
        <taxon>Embryophyta</taxon>
        <taxon>Tracheophyta</taxon>
        <taxon>Spermatophyta</taxon>
        <taxon>Magnoliopsida</taxon>
        <taxon>eudicotyledons</taxon>
        <taxon>Gunneridae</taxon>
        <taxon>Pentapetalae</taxon>
        <taxon>asterids</taxon>
        <taxon>lamiids</taxon>
        <taxon>Gentianales</taxon>
        <taxon>Apocynaceae</taxon>
        <taxon>Rauvolfioideae</taxon>
        <taxon>Vinceae</taxon>
        <taxon>Catharanthinae</taxon>
        <taxon>Catharanthus</taxon>
    </lineage>
</organism>
<accession>A0ACC0C9N1</accession>
<keyword evidence="2" id="KW-1185">Reference proteome</keyword>
<protein>
    <submittedName>
        <fullName evidence="1">Uncharacterized protein</fullName>
    </submittedName>
</protein>
<sequence>MPVLQPQLLQHVQTDLLAPLSAIWCTSFDYSQLPTHVLLTYKGREEVDDMATRVIQGPPSSPTQITSFVKKVQTIICRCMPSRFCPRSPYRTVVLVELRGALIDCLVAGHVEAALLSLLIRVDKDMQAPDVEERESHPNGLGTSYAPPSPGTVSSSILEPSPLGLGFSSFQAPPPPGIVGSSFQAPPPPSTVGSSTLHMSISYASSSDSDERTNDVTPAQQLGFSYRVAKKTTRFTPSD</sequence>
<gene>
    <name evidence="1" type="ORF">M9H77_02780</name>
</gene>
<name>A0ACC0C9N1_CATRO</name>
<dbReference type="Proteomes" id="UP001060085">
    <property type="component" value="Linkage Group LG01"/>
</dbReference>
<reference evidence="2" key="1">
    <citation type="journal article" date="2023" name="Nat. Plants">
        <title>Single-cell RNA sequencing provides a high-resolution roadmap for understanding the multicellular compartmentation of specialized metabolism.</title>
        <authorList>
            <person name="Sun S."/>
            <person name="Shen X."/>
            <person name="Li Y."/>
            <person name="Li Y."/>
            <person name="Wang S."/>
            <person name="Li R."/>
            <person name="Zhang H."/>
            <person name="Shen G."/>
            <person name="Guo B."/>
            <person name="Wei J."/>
            <person name="Xu J."/>
            <person name="St-Pierre B."/>
            <person name="Chen S."/>
            <person name="Sun C."/>
        </authorList>
    </citation>
    <scope>NUCLEOTIDE SEQUENCE [LARGE SCALE GENOMIC DNA]</scope>
</reference>
<dbReference type="EMBL" id="CM044701">
    <property type="protein sequence ID" value="KAI5681552.1"/>
    <property type="molecule type" value="Genomic_DNA"/>
</dbReference>
<evidence type="ECO:0000313" key="1">
    <source>
        <dbReference type="EMBL" id="KAI5681552.1"/>
    </source>
</evidence>
<comment type="caution">
    <text evidence="1">The sequence shown here is derived from an EMBL/GenBank/DDBJ whole genome shotgun (WGS) entry which is preliminary data.</text>
</comment>
<evidence type="ECO:0000313" key="2">
    <source>
        <dbReference type="Proteomes" id="UP001060085"/>
    </source>
</evidence>